<keyword evidence="4" id="KW-0969">Cilium</keyword>
<keyword evidence="4" id="KW-0282">Flagellum</keyword>
<dbReference type="RefSeq" id="WP_246330256.1">
    <property type="nucleotide sequence ID" value="NZ_JACHXV010000011.1"/>
</dbReference>
<gene>
    <name evidence="4" type="ORF">FHR90_002625</name>
</gene>
<keyword evidence="4" id="KW-0966">Cell projection</keyword>
<proteinExistence type="predicted"/>
<dbReference type="AlphaFoldDB" id="A0A839V5G7"/>
<dbReference type="Pfam" id="PF07378">
    <property type="entry name" value="FlbT"/>
    <property type="match status" value="1"/>
</dbReference>
<dbReference type="GO" id="GO:0044781">
    <property type="term" value="P:bacterial-type flagellum organization"/>
    <property type="evidence" value="ECO:0007669"/>
    <property type="project" value="UniProtKB-KW"/>
</dbReference>
<evidence type="ECO:0000256" key="3">
    <source>
        <dbReference type="ARBA" id="ARBA00022884"/>
    </source>
</evidence>
<keyword evidence="3" id="KW-0694">RNA-binding</keyword>
<protein>
    <submittedName>
        <fullName evidence="4">Flagellar protein FlbT</fullName>
    </submittedName>
</protein>
<keyword evidence="5" id="KW-1185">Reference proteome</keyword>
<evidence type="ECO:0000256" key="2">
    <source>
        <dbReference type="ARBA" id="ARBA00022795"/>
    </source>
</evidence>
<reference evidence="4 5" key="1">
    <citation type="submission" date="2020-08" db="EMBL/GenBank/DDBJ databases">
        <title>Genomic Encyclopedia of Type Strains, Phase III (KMG-III): the genomes of soil and plant-associated and newly described type strains.</title>
        <authorList>
            <person name="Whitman W."/>
        </authorList>
    </citation>
    <scope>NUCLEOTIDE SEQUENCE [LARGE SCALE GENOMIC DNA]</scope>
    <source>
        <strain evidence="4 5">CECT 8088</strain>
    </source>
</reference>
<sequence>MRAGEMMVVNGAAIRFRSRSRIELASRARFLFGKQIMAPEEATTPARRIYSALQTAYIGSDEEREQARGIASRLIRMFRDATTSAAARLILDEVEQAVTVDDCYRALRLTRRIIRHEDAVLGVADNGGGVRQDCEIAAS</sequence>
<keyword evidence="2" id="KW-1005">Bacterial flagellum biogenesis</keyword>
<evidence type="ECO:0000313" key="5">
    <source>
        <dbReference type="Proteomes" id="UP000557688"/>
    </source>
</evidence>
<dbReference type="GO" id="GO:0006402">
    <property type="term" value="P:mRNA catabolic process"/>
    <property type="evidence" value="ECO:0007669"/>
    <property type="project" value="InterPro"/>
</dbReference>
<name>A0A839V5G7_9PROT</name>
<dbReference type="GO" id="GO:1902209">
    <property type="term" value="P:negative regulation of bacterial-type flagellum assembly"/>
    <property type="evidence" value="ECO:0007669"/>
    <property type="project" value="InterPro"/>
</dbReference>
<dbReference type="InterPro" id="IPR009967">
    <property type="entry name" value="Flagellum_FlbT"/>
</dbReference>
<evidence type="ECO:0000313" key="4">
    <source>
        <dbReference type="EMBL" id="MBB3174779.1"/>
    </source>
</evidence>
<dbReference type="GO" id="GO:0048027">
    <property type="term" value="F:mRNA 5'-UTR binding"/>
    <property type="evidence" value="ECO:0007669"/>
    <property type="project" value="InterPro"/>
</dbReference>
<dbReference type="Proteomes" id="UP000557688">
    <property type="component" value="Unassembled WGS sequence"/>
</dbReference>
<accession>A0A839V5G7</accession>
<organism evidence="4 5">
    <name type="scientific">Endobacter medicaginis</name>
    <dbReference type="NCBI Taxonomy" id="1181271"/>
    <lineage>
        <taxon>Bacteria</taxon>
        <taxon>Pseudomonadati</taxon>
        <taxon>Pseudomonadota</taxon>
        <taxon>Alphaproteobacteria</taxon>
        <taxon>Acetobacterales</taxon>
        <taxon>Acetobacteraceae</taxon>
        <taxon>Endobacter</taxon>
    </lineage>
</organism>
<keyword evidence="1" id="KW-0678">Repressor</keyword>
<comment type="caution">
    <text evidence="4">The sequence shown here is derived from an EMBL/GenBank/DDBJ whole genome shotgun (WGS) entry which is preliminary data.</text>
</comment>
<evidence type="ECO:0000256" key="1">
    <source>
        <dbReference type="ARBA" id="ARBA00022491"/>
    </source>
</evidence>
<dbReference type="EMBL" id="JACHXV010000011">
    <property type="protein sequence ID" value="MBB3174779.1"/>
    <property type="molecule type" value="Genomic_DNA"/>
</dbReference>